<evidence type="ECO:0000313" key="3">
    <source>
        <dbReference type="EMBL" id="VFT87024.1"/>
    </source>
</evidence>
<name>A0A485KQL1_9STRA</name>
<protein>
    <submittedName>
        <fullName evidence="3">Aste57867_10148 protein</fullName>
    </submittedName>
</protein>
<evidence type="ECO:0000313" key="4">
    <source>
        <dbReference type="Proteomes" id="UP000332933"/>
    </source>
</evidence>
<dbReference type="OrthoDB" id="10264738at2759"/>
<feature type="domain" description="PPM-type phosphatase" evidence="1">
    <location>
        <begin position="120"/>
        <end position="393"/>
    </location>
</feature>
<dbReference type="Proteomes" id="UP000332933">
    <property type="component" value="Unassembled WGS sequence"/>
</dbReference>
<dbReference type="InterPro" id="IPR001932">
    <property type="entry name" value="PPM-type_phosphatase-like_dom"/>
</dbReference>
<evidence type="ECO:0000259" key="1">
    <source>
        <dbReference type="PROSITE" id="PS51746"/>
    </source>
</evidence>
<dbReference type="SMART" id="SM00332">
    <property type="entry name" value="PP2Cc"/>
    <property type="match status" value="1"/>
</dbReference>
<proteinExistence type="predicted"/>
<reference evidence="3 4" key="1">
    <citation type="submission" date="2019-03" db="EMBL/GenBank/DDBJ databases">
        <authorList>
            <person name="Gaulin E."/>
            <person name="Dumas B."/>
        </authorList>
    </citation>
    <scope>NUCLEOTIDE SEQUENCE [LARGE SCALE GENOMIC DNA]</scope>
    <source>
        <strain evidence="3">CBS 568.67</strain>
    </source>
</reference>
<dbReference type="InterPro" id="IPR036457">
    <property type="entry name" value="PPM-type-like_dom_sf"/>
</dbReference>
<dbReference type="Gene3D" id="3.60.40.10">
    <property type="entry name" value="PPM-type phosphatase domain"/>
    <property type="match status" value="1"/>
</dbReference>
<dbReference type="GO" id="GO:0004722">
    <property type="term" value="F:protein serine/threonine phosphatase activity"/>
    <property type="evidence" value="ECO:0007669"/>
    <property type="project" value="InterPro"/>
</dbReference>
<dbReference type="PANTHER" id="PTHR47992">
    <property type="entry name" value="PROTEIN PHOSPHATASE"/>
    <property type="match status" value="1"/>
</dbReference>
<dbReference type="EMBL" id="VJMH01005187">
    <property type="protein sequence ID" value="KAF0699274.1"/>
    <property type="molecule type" value="Genomic_DNA"/>
</dbReference>
<dbReference type="SUPFAM" id="SSF81606">
    <property type="entry name" value="PP2C-like"/>
    <property type="match status" value="1"/>
</dbReference>
<dbReference type="PROSITE" id="PS51746">
    <property type="entry name" value="PPM_2"/>
    <property type="match status" value="1"/>
</dbReference>
<evidence type="ECO:0000313" key="2">
    <source>
        <dbReference type="EMBL" id="KAF0699274.1"/>
    </source>
</evidence>
<accession>A0A485KQL1</accession>
<dbReference type="EMBL" id="CAADRA010005208">
    <property type="protein sequence ID" value="VFT87024.1"/>
    <property type="molecule type" value="Genomic_DNA"/>
</dbReference>
<dbReference type="CDD" id="cd00143">
    <property type="entry name" value="PP2Cc"/>
    <property type="match status" value="1"/>
</dbReference>
<dbReference type="AlphaFoldDB" id="A0A485KQL1"/>
<sequence>MKDTLGAEVAVLPATAAVVTSAPQRLHVFSRKPRHQAKQHAPRLAWAKTKPKENNGAAAVWPMQGPPSACLKVKKKTATTVVCGKMRRPSFDSVLADFKSNVGSASQYFELLPLPSEPIRVGIASTQGTRPYMEDRHVVSEELFPHASMIGIYDGHNGAWAAEYAASRLGPLLSSNAALRGHAKDPLRAVDEIYAILTDAFAVLDDEIVAWTKQHGRRDGATALLMLVLHDVVFVANVGDSRAVLHRTTNNNGNSPTQRVSVDHKPNVAAEKARILQAGGKVIFSGCWRVAHASSTLRLAVSRSLGDHPLKLKSTHDIPLVSAAPAIFHFERTAGDMLVLASDGLWDRVEDDEAVQHAQEMQGLSLPATAAALIELALVRRTCDNVTAAVVVF</sequence>
<gene>
    <name evidence="3" type="primary">Aste57867_10148</name>
    <name evidence="2" type="ORF">As57867_010109</name>
    <name evidence="3" type="ORF">ASTE57867_10148</name>
</gene>
<dbReference type="Pfam" id="PF00481">
    <property type="entry name" value="PP2C"/>
    <property type="match status" value="1"/>
</dbReference>
<keyword evidence="4" id="KW-1185">Reference proteome</keyword>
<organism evidence="3 4">
    <name type="scientific">Aphanomyces stellatus</name>
    <dbReference type="NCBI Taxonomy" id="120398"/>
    <lineage>
        <taxon>Eukaryota</taxon>
        <taxon>Sar</taxon>
        <taxon>Stramenopiles</taxon>
        <taxon>Oomycota</taxon>
        <taxon>Saprolegniomycetes</taxon>
        <taxon>Saprolegniales</taxon>
        <taxon>Verrucalvaceae</taxon>
        <taxon>Aphanomyces</taxon>
    </lineage>
</organism>
<dbReference type="InterPro" id="IPR015655">
    <property type="entry name" value="PP2C"/>
</dbReference>
<reference evidence="2" key="2">
    <citation type="submission" date="2019-06" db="EMBL/GenBank/DDBJ databases">
        <title>Genomics analysis of Aphanomyces spp. identifies a new class of oomycete effector associated with host adaptation.</title>
        <authorList>
            <person name="Gaulin E."/>
        </authorList>
    </citation>
    <scope>NUCLEOTIDE SEQUENCE</scope>
    <source>
        <strain evidence="2">CBS 578.67</strain>
    </source>
</reference>